<feature type="transmembrane region" description="Helical" evidence="1">
    <location>
        <begin position="98"/>
        <end position="116"/>
    </location>
</feature>
<reference evidence="2" key="1">
    <citation type="submission" date="2006-10" db="EMBL/GenBank/DDBJ databases">
        <authorList>
            <person name="Amadeo P."/>
            <person name="Zhao Q."/>
            <person name="Wortman J."/>
            <person name="Fraser-Liggett C."/>
            <person name="Carlton J."/>
        </authorList>
    </citation>
    <scope>NUCLEOTIDE SEQUENCE</scope>
    <source>
        <strain evidence="2">G3</strain>
    </source>
</reference>
<feature type="transmembrane region" description="Helical" evidence="1">
    <location>
        <begin position="43"/>
        <end position="63"/>
    </location>
</feature>
<dbReference type="Proteomes" id="UP000001542">
    <property type="component" value="Unassembled WGS sequence"/>
</dbReference>
<dbReference type="AlphaFoldDB" id="A2ECX6"/>
<name>A2ECX6_TRIV3</name>
<dbReference type="InParanoid" id="A2ECX6"/>
<organism evidence="2 3">
    <name type="scientific">Trichomonas vaginalis (strain ATCC PRA-98 / G3)</name>
    <dbReference type="NCBI Taxonomy" id="412133"/>
    <lineage>
        <taxon>Eukaryota</taxon>
        <taxon>Metamonada</taxon>
        <taxon>Parabasalia</taxon>
        <taxon>Trichomonadida</taxon>
        <taxon>Trichomonadidae</taxon>
        <taxon>Trichomonas</taxon>
    </lineage>
</organism>
<gene>
    <name evidence="2" type="ORF">TVAG_102700</name>
</gene>
<feature type="transmembrane region" description="Helical" evidence="1">
    <location>
        <begin position="211"/>
        <end position="235"/>
    </location>
</feature>
<dbReference type="OrthoDB" id="10642265at2759"/>
<reference evidence="2" key="2">
    <citation type="journal article" date="2007" name="Science">
        <title>Draft genome sequence of the sexually transmitted pathogen Trichomonas vaginalis.</title>
        <authorList>
            <person name="Carlton J.M."/>
            <person name="Hirt R.P."/>
            <person name="Silva J.C."/>
            <person name="Delcher A.L."/>
            <person name="Schatz M."/>
            <person name="Zhao Q."/>
            <person name="Wortman J.R."/>
            <person name="Bidwell S.L."/>
            <person name="Alsmark U.C.M."/>
            <person name="Besteiro S."/>
            <person name="Sicheritz-Ponten T."/>
            <person name="Noel C.J."/>
            <person name="Dacks J.B."/>
            <person name="Foster P.G."/>
            <person name="Simillion C."/>
            <person name="Van de Peer Y."/>
            <person name="Miranda-Saavedra D."/>
            <person name="Barton G.J."/>
            <person name="Westrop G.D."/>
            <person name="Mueller S."/>
            <person name="Dessi D."/>
            <person name="Fiori P.L."/>
            <person name="Ren Q."/>
            <person name="Paulsen I."/>
            <person name="Zhang H."/>
            <person name="Bastida-Corcuera F.D."/>
            <person name="Simoes-Barbosa A."/>
            <person name="Brown M.T."/>
            <person name="Hayes R.D."/>
            <person name="Mukherjee M."/>
            <person name="Okumura C.Y."/>
            <person name="Schneider R."/>
            <person name="Smith A.J."/>
            <person name="Vanacova S."/>
            <person name="Villalvazo M."/>
            <person name="Haas B.J."/>
            <person name="Pertea M."/>
            <person name="Feldblyum T.V."/>
            <person name="Utterback T.R."/>
            <person name="Shu C.L."/>
            <person name="Osoegawa K."/>
            <person name="de Jong P.J."/>
            <person name="Hrdy I."/>
            <person name="Horvathova L."/>
            <person name="Zubacova Z."/>
            <person name="Dolezal P."/>
            <person name="Malik S.B."/>
            <person name="Logsdon J.M. Jr."/>
            <person name="Henze K."/>
            <person name="Gupta A."/>
            <person name="Wang C.C."/>
            <person name="Dunne R.L."/>
            <person name="Upcroft J.A."/>
            <person name="Upcroft P."/>
            <person name="White O."/>
            <person name="Salzberg S.L."/>
            <person name="Tang P."/>
            <person name="Chiu C.-H."/>
            <person name="Lee Y.-S."/>
            <person name="Embley T.M."/>
            <person name="Coombs G.H."/>
            <person name="Mottram J.C."/>
            <person name="Tachezy J."/>
            <person name="Fraser-Liggett C.M."/>
            <person name="Johnson P.J."/>
        </authorList>
    </citation>
    <scope>NUCLEOTIDE SEQUENCE [LARGE SCALE GENOMIC DNA]</scope>
    <source>
        <strain evidence="2">G3</strain>
    </source>
</reference>
<dbReference type="VEuPathDB" id="TrichDB:TVAG_102700"/>
<feature type="transmembrane region" description="Helical" evidence="1">
    <location>
        <begin position="271"/>
        <end position="289"/>
    </location>
</feature>
<evidence type="ECO:0008006" key="4">
    <source>
        <dbReference type="Google" id="ProtNLM"/>
    </source>
</evidence>
<accession>A2ECX6</accession>
<feature type="transmembrane region" description="Helical" evidence="1">
    <location>
        <begin position="123"/>
        <end position="150"/>
    </location>
</feature>
<feature type="transmembrane region" description="Helical" evidence="1">
    <location>
        <begin position="12"/>
        <end position="31"/>
    </location>
</feature>
<proteinExistence type="predicted"/>
<evidence type="ECO:0000313" key="2">
    <source>
        <dbReference type="EMBL" id="EAY09521.1"/>
    </source>
</evidence>
<keyword evidence="1" id="KW-0812">Transmembrane</keyword>
<dbReference type="KEGG" id="tva:4767443"/>
<evidence type="ECO:0000313" key="3">
    <source>
        <dbReference type="Proteomes" id="UP000001542"/>
    </source>
</evidence>
<dbReference type="EMBL" id="DS113356">
    <property type="protein sequence ID" value="EAY09521.1"/>
    <property type="molecule type" value="Genomic_DNA"/>
</dbReference>
<sequence>MLLLGGFSLKNSLIIPSIIVITEAMFSVYTLSNLLLKSTFLSLLSTFLFFNVSGNGWVTWFWFNSRSVYYADYVFYMAHNGHSAWFHPVMHYLMEYRASQFVIPISATILILLFNLMFHEKILITLGILLGLLLPLQFPAFISVFLFSIFYIISNLIPKSRIRIDNIRSIIFFVISFFSIALIPLMNLIPRENDEKLMKFEKLWENFINEGYFYPFIAMWGLNVGLFALFAAFFVWIPANFFEKLILAASTITWLIGNFMKFSDHPVHTTLYFMPTWALISSIFVTKMLNRMVKKVKNEETKGIILAIAILFYLSMVTSSILGIRKSMRAKNQIYNNAVEEVVNFVKSNISSDSVFLIPQDDVNLLLIYCGYRVLRMNDMYMYICGYNWKKYSKEISQLIEKPDSNVLPFVTHSLELKTFRSDQMRHENDDGNHWKLIFSNSDYQIFERQLSNGEIR</sequence>
<keyword evidence="1" id="KW-1133">Transmembrane helix</keyword>
<keyword evidence="3" id="KW-1185">Reference proteome</keyword>
<evidence type="ECO:0000256" key="1">
    <source>
        <dbReference type="SAM" id="Phobius"/>
    </source>
</evidence>
<dbReference type="VEuPathDB" id="TrichDB:TVAGG3_0757690"/>
<keyword evidence="1" id="KW-0472">Membrane</keyword>
<feature type="transmembrane region" description="Helical" evidence="1">
    <location>
        <begin position="170"/>
        <end position="190"/>
    </location>
</feature>
<dbReference type="RefSeq" id="XP_001321744.1">
    <property type="nucleotide sequence ID" value="XM_001321709.1"/>
</dbReference>
<protein>
    <recommendedName>
        <fullName evidence="4">Mannosyltransferase</fullName>
    </recommendedName>
</protein>
<feature type="transmembrane region" description="Helical" evidence="1">
    <location>
        <begin position="304"/>
        <end position="324"/>
    </location>
</feature>